<feature type="domain" description="KOW" evidence="13">
    <location>
        <begin position="608"/>
        <end position="633"/>
    </location>
</feature>
<dbReference type="GO" id="GO:0003729">
    <property type="term" value="F:mRNA binding"/>
    <property type="evidence" value="ECO:0007669"/>
    <property type="project" value="TreeGrafter"/>
</dbReference>
<dbReference type="FunFam" id="2.30.30.30:FF:000018">
    <property type="entry name" value="Transcription elongation factor SPT5"/>
    <property type="match status" value="1"/>
</dbReference>
<dbReference type="InterPro" id="IPR041978">
    <property type="entry name" value="KOW_Spt5_5"/>
</dbReference>
<comment type="similarity">
    <text evidence="2">Belongs to the SPT5 family.</text>
</comment>
<dbReference type="SUPFAM" id="SSF50104">
    <property type="entry name" value="Translation proteins SH3-like domain"/>
    <property type="match status" value="1"/>
</dbReference>
<dbReference type="Pfam" id="PF11942">
    <property type="entry name" value="Spt5_N"/>
    <property type="match status" value="1"/>
</dbReference>
<dbReference type="SMART" id="SM00739">
    <property type="entry name" value="KOW"/>
    <property type="match status" value="5"/>
</dbReference>
<dbReference type="CDD" id="cd06082">
    <property type="entry name" value="KOW_Spt5_2"/>
    <property type="match status" value="1"/>
</dbReference>
<evidence type="ECO:0000313" key="15">
    <source>
        <dbReference type="EMBL" id="KIK60297.1"/>
    </source>
</evidence>
<feature type="compositionally biased region" description="Basic and acidic residues" evidence="11">
    <location>
        <begin position="1"/>
        <end position="11"/>
    </location>
</feature>
<evidence type="ECO:0000259" key="12">
    <source>
        <dbReference type="SMART" id="SM00738"/>
    </source>
</evidence>
<feature type="compositionally biased region" description="Polar residues" evidence="11">
    <location>
        <begin position="774"/>
        <end position="794"/>
    </location>
</feature>
<dbReference type="EMBL" id="KN834775">
    <property type="protein sequence ID" value="KIK60297.1"/>
    <property type="molecule type" value="Genomic_DNA"/>
</dbReference>
<organism evidence="15 16">
    <name type="scientific">Collybiopsis luxurians FD-317 M1</name>
    <dbReference type="NCBI Taxonomy" id="944289"/>
    <lineage>
        <taxon>Eukaryota</taxon>
        <taxon>Fungi</taxon>
        <taxon>Dikarya</taxon>
        <taxon>Basidiomycota</taxon>
        <taxon>Agaricomycotina</taxon>
        <taxon>Agaricomycetes</taxon>
        <taxon>Agaricomycetidae</taxon>
        <taxon>Agaricales</taxon>
        <taxon>Marasmiineae</taxon>
        <taxon>Omphalotaceae</taxon>
        <taxon>Collybiopsis</taxon>
        <taxon>Collybiopsis luxurians</taxon>
    </lineage>
</organism>
<dbReference type="GO" id="GO:0006368">
    <property type="term" value="P:transcription elongation by RNA polymerase II"/>
    <property type="evidence" value="ECO:0007669"/>
    <property type="project" value="TreeGrafter"/>
</dbReference>
<feature type="compositionally biased region" description="Polar residues" evidence="11">
    <location>
        <begin position="816"/>
        <end position="856"/>
    </location>
</feature>
<dbReference type="GO" id="GO:0032784">
    <property type="term" value="P:regulation of DNA-templated transcription elongation"/>
    <property type="evidence" value="ECO:0007669"/>
    <property type="project" value="InterPro"/>
</dbReference>
<dbReference type="InterPro" id="IPR008991">
    <property type="entry name" value="Translation_prot_SH3-like_sf"/>
</dbReference>
<dbReference type="Pfam" id="PF23042">
    <property type="entry name" value="KOW1_SPT5"/>
    <property type="match status" value="1"/>
</dbReference>
<dbReference type="InterPro" id="IPR041977">
    <property type="entry name" value="KOW_Spt5_4"/>
</dbReference>
<feature type="compositionally biased region" description="Polar residues" evidence="11">
    <location>
        <begin position="871"/>
        <end position="887"/>
    </location>
</feature>
<dbReference type="GO" id="GO:0003735">
    <property type="term" value="F:structural constituent of ribosome"/>
    <property type="evidence" value="ECO:0007669"/>
    <property type="project" value="InterPro"/>
</dbReference>
<evidence type="ECO:0000313" key="16">
    <source>
        <dbReference type="Proteomes" id="UP000053593"/>
    </source>
</evidence>
<dbReference type="CDD" id="cd06084">
    <property type="entry name" value="KOW_Spt5_4"/>
    <property type="match status" value="1"/>
</dbReference>
<protein>
    <recommendedName>
        <fullName evidence="3">Transcription elongation factor SPT5</fullName>
    </recommendedName>
    <alternativeName>
        <fullName evidence="9 10">Chromatin Elongation factor SPT5</fullName>
    </alternativeName>
    <alternativeName>
        <fullName evidence="4">Transcription elongation factor spt5</fullName>
    </alternativeName>
</protein>
<dbReference type="InterPro" id="IPR022581">
    <property type="entry name" value="Spt5_N"/>
</dbReference>
<dbReference type="FunFam" id="3.30.70.940:FF:000005">
    <property type="entry name" value="Transcription elongation factor SPT5"/>
    <property type="match status" value="1"/>
</dbReference>
<dbReference type="Pfam" id="PF12815">
    <property type="entry name" value="CTD"/>
    <property type="match status" value="1"/>
</dbReference>
<dbReference type="InterPro" id="IPR039385">
    <property type="entry name" value="NGN_Euk"/>
</dbReference>
<feature type="domain" description="KOW" evidence="13">
    <location>
        <begin position="707"/>
        <end position="734"/>
    </location>
</feature>
<dbReference type="CDD" id="cd06085">
    <property type="entry name" value="KOW_Spt5_5"/>
    <property type="match status" value="1"/>
</dbReference>
<dbReference type="Pfam" id="PF23037">
    <property type="entry name" value="KOWx_SPT5"/>
    <property type="match status" value="1"/>
</dbReference>
<keyword evidence="16" id="KW-1185">Reference proteome</keyword>
<feature type="region of interest" description="Disordered" evidence="11">
    <location>
        <begin position="1"/>
        <end position="123"/>
    </location>
</feature>
<dbReference type="PANTHER" id="PTHR11125">
    <property type="entry name" value="SUPPRESSOR OF TY 5"/>
    <property type="match status" value="1"/>
</dbReference>
<evidence type="ECO:0000259" key="14">
    <source>
        <dbReference type="SMART" id="SM01104"/>
    </source>
</evidence>
<dbReference type="CDD" id="cd06083">
    <property type="entry name" value="KOW_Spt5_3"/>
    <property type="match status" value="1"/>
</dbReference>
<comment type="function">
    <text evidence="7">The SPT4-SPT5 complex mediates both activation and inhibition of transcription elongation, and plays a role in pre-mRNA processing. This complex seems to be important for the stability of the RNA polymerase II elongation machinery on the chromatin template but not for the inherent ability of this machinery to translocate down the gene.</text>
</comment>
<keyword evidence="6" id="KW-0539">Nucleus</keyword>
<dbReference type="PANTHER" id="PTHR11125:SF7">
    <property type="entry name" value="TRANSCRIPTION ELONGATION FACTOR SPT5"/>
    <property type="match status" value="1"/>
</dbReference>
<evidence type="ECO:0000256" key="3">
    <source>
        <dbReference type="ARBA" id="ARBA00020181"/>
    </source>
</evidence>
<evidence type="ECO:0000256" key="11">
    <source>
        <dbReference type="SAM" id="MobiDB-lite"/>
    </source>
</evidence>
<feature type="region of interest" description="Disordered" evidence="11">
    <location>
        <begin position="758"/>
        <end position="965"/>
    </location>
</feature>
<dbReference type="InterPro" id="IPR041973">
    <property type="entry name" value="KOW_Spt5_1"/>
</dbReference>
<dbReference type="PROSITE" id="PS01108">
    <property type="entry name" value="RIBOSOMAL_L24"/>
    <property type="match status" value="1"/>
</dbReference>
<feature type="compositionally biased region" description="Acidic residues" evidence="11">
    <location>
        <begin position="70"/>
        <end position="88"/>
    </location>
</feature>
<dbReference type="InterPro" id="IPR005824">
    <property type="entry name" value="KOW"/>
</dbReference>
<dbReference type="GO" id="GO:0005840">
    <property type="term" value="C:ribosome"/>
    <property type="evidence" value="ECO:0007669"/>
    <property type="project" value="InterPro"/>
</dbReference>
<feature type="domain" description="NusG-like N-terminal" evidence="12">
    <location>
        <begin position="160"/>
        <end position="250"/>
    </location>
</feature>
<comment type="subcellular location">
    <subcellularLocation>
        <location evidence="1">Nucleus</location>
    </subcellularLocation>
</comment>
<dbReference type="SMART" id="SM01104">
    <property type="entry name" value="CTD"/>
    <property type="match status" value="1"/>
</dbReference>
<feature type="region of interest" description="Disordered" evidence="11">
    <location>
        <begin position="297"/>
        <end position="322"/>
    </location>
</feature>
<name>A0A0D0CNI6_9AGAR</name>
<dbReference type="Pfam" id="PF03439">
    <property type="entry name" value="Spt5-NGN"/>
    <property type="match status" value="1"/>
</dbReference>
<feature type="compositionally biased region" description="Acidic residues" evidence="11">
    <location>
        <begin position="27"/>
        <end position="44"/>
    </location>
</feature>
<dbReference type="Pfam" id="PF23290">
    <property type="entry name" value="KOW5_SPT5"/>
    <property type="match status" value="1"/>
</dbReference>
<dbReference type="InterPro" id="IPR024945">
    <property type="entry name" value="Spt5_C_dom"/>
</dbReference>
<evidence type="ECO:0000256" key="1">
    <source>
        <dbReference type="ARBA" id="ARBA00004123"/>
    </source>
</evidence>
<dbReference type="InterPro" id="IPR005825">
    <property type="entry name" value="Ribosomal_uL24_CS"/>
</dbReference>
<dbReference type="InterPro" id="IPR041975">
    <property type="entry name" value="KOW_Spt5_2"/>
</dbReference>
<dbReference type="AlphaFoldDB" id="A0A0D0CNI6"/>
<evidence type="ECO:0000256" key="7">
    <source>
        <dbReference type="ARBA" id="ARBA00024691"/>
    </source>
</evidence>
<dbReference type="CDD" id="cd09888">
    <property type="entry name" value="NGN_Euk"/>
    <property type="match status" value="1"/>
</dbReference>
<evidence type="ECO:0000256" key="5">
    <source>
        <dbReference type="ARBA" id="ARBA00023163"/>
    </source>
</evidence>
<feature type="domain" description="KOW" evidence="13">
    <location>
        <begin position="416"/>
        <end position="443"/>
    </location>
</feature>
<dbReference type="GO" id="GO:0000785">
    <property type="term" value="C:chromatin"/>
    <property type="evidence" value="ECO:0007669"/>
    <property type="project" value="UniProtKB-ARBA"/>
</dbReference>
<dbReference type="Gene3D" id="2.30.30.30">
    <property type="match status" value="3"/>
</dbReference>
<dbReference type="GO" id="GO:0006357">
    <property type="term" value="P:regulation of transcription by RNA polymerase II"/>
    <property type="evidence" value="ECO:0007669"/>
    <property type="project" value="InterPro"/>
</dbReference>
<reference evidence="15 16" key="1">
    <citation type="submission" date="2014-04" db="EMBL/GenBank/DDBJ databases">
        <title>Evolutionary Origins and Diversification of the Mycorrhizal Mutualists.</title>
        <authorList>
            <consortium name="DOE Joint Genome Institute"/>
            <consortium name="Mycorrhizal Genomics Consortium"/>
            <person name="Kohler A."/>
            <person name="Kuo A."/>
            <person name="Nagy L.G."/>
            <person name="Floudas D."/>
            <person name="Copeland A."/>
            <person name="Barry K.W."/>
            <person name="Cichocki N."/>
            <person name="Veneault-Fourrey C."/>
            <person name="LaButti K."/>
            <person name="Lindquist E.A."/>
            <person name="Lipzen A."/>
            <person name="Lundell T."/>
            <person name="Morin E."/>
            <person name="Murat C."/>
            <person name="Riley R."/>
            <person name="Ohm R."/>
            <person name="Sun H."/>
            <person name="Tunlid A."/>
            <person name="Henrissat B."/>
            <person name="Grigoriev I.V."/>
            <person name="Hibbett D.S."/>
            <person name="Martin F."/>
        </authorList>
    </citation>
    <scope>NUCLEOTIDE SEQUENCE [LARGE SCALE GENOMIC DNA]</scope>
    <source>
        <strain evidence="15 16">FD-317 M1</strain>
    </source>
</reference>
<dbReference type="InterPro" id="IPR005100">
    <property type="entry name" value="NGN-domain"/>
</dbReference>
<dbReference type="GO" id="GO:0006412">
    <property type="term" value="P:translation"/>
    <property type="evidence" value="ECO:0007669"/>
    <property type="project" value="InterPro"/>
</dbReference>
<dbReference type="InterPro" id="IPR057936">
    <property type="entry name" value="KOWx_Spt5"/>
</dbReference>
<dbReference type="CDD" id="cd06081">
    <property type="entry name" value="KOW_Spt5_1"/>
    <property type="match status" value="1"/>
</dbReference>
<dbReference type="InterPro" id="IPR014722">
    <property type="entry name" value="Rib_uL2_dom2"/>
</dbReference>
<evidence type="ECO:0000256" key="10">
    <source>
        <dbReference type="ARBA" id="ARBA00031006"/>
    </source>
</evidence>
<sequence>MSDVEDHHEEVFGETGEDSPPKRKLYDDEEDEDEDEEEEEEEEERAGGKKEKKRAKHRHKRDPLARFIDLEAEVSDDEEEEDEDEEFANDGFIETGADADDDGRHHARLDKRRQLEAEDERSPEQIAREYRERYNTRNPSRFTGDMNEIPQRLLMPSVHDASLWQVRVKPGREREIVFSLMRKSIDLEYTAKPLSIISAFQRDSLPGMIYVEARSSQQVQLACNGLVGVYLSRGVHLVPIDEMASLLMIKKQDLNVTPGSWVRLRRGKYQGDLAQVVDITENGDEVGLKFVPRIDLNPRDDNDGGKKRKKGLIPAAGSATSRPPQRLFNYEEVIKVYGRNAVTKRGAVFVFLGDTYKDGFIEKDVKLNSIVLEDVNPTLDEITMFSRSQDGSSALEDGLVDLSIIAEASRKAALAVLQPGDHVEVFEGEQAGVHGVVEEISGDVLTITAEALEGEGDGRMKIDLPARSVRKRFKPGDHVKVMSGKNAGETGLVVAVTENKVAGAGAGAGANSSVVTFLSDMSMQEVSVFSKDLREAAEVGNTTNAVGDYELHDLVQLDQQTVGVIYKTERDSFRVLDQNSQTRLVHPHQISMRRDSSRAIATDSEGHELRTGDMMKETEGEGRKGRVLHIHQSHFAFLHNREITENGGVFVTRARGLVSVAPKGSLMKLGPNADLTKMNPAAAGGAQGVGAAGGMVGSGAMGRGPRDRLIGVHVVVIKGPHKGYVGIVKDTNGGVARVELNTGNKVISIEKTKIHRKLPNGKTEPVEGPGATWGRNNRNNSMGPPSFTSRTPNPYANGGGRTPGYGGGGRTPNPYASNGGQTPAWNSSSRTPNPYANNGGQTPAWNVGSKTPNPYANNERDRGGWGGATPAWNSSSRTPNPYASSSGWGSGDHDPDDNTILGNGKSSTGGWGGATPGRSWGGRDPDDNTIMGNGRSSGGGWGGRDPDDNTIMGNGRSSGGGWGGRDPDDNTIMGNGRSSGWGGATPGRVVFERDPDDHTIMGNGKSSSGDHWVATPAGIWSAPTPASAATPAFAPTPALPTPGFYGIGSGSSLGAFAATPGLMPSTPGVMMGGYEVDTREEFQHAPDWLLDSFLASHLTKLHVEIRGSMRDNYLDGKYDFCQAHVLAASRVAGNFEQTALLKIELVKGGSEERSFLMKYIRPVLPQRQDEPAIVLTGPRKGERVKMRQRPDLGVDTELIVVESDNDSQSAGAFWECQKDWLCALWT</sequence>
<dbReference type="Pfam" id="PF00467">
    <property type="entry name" value="KOW"/>
    <property type="match status" value="1"/>
</dbReference>
<dbReference type="SMART" id="SM00738">
    <property type="entry name" value="NGN"/>
    <property type="match status" value="1"/>
</dbReference>
<dbReference type="Gene3D" id="3.30.70.940">
    <property type="entry name" value="NusG, N-terminal domain"/>
    <property type="match status" value="1"/>
</dbReference>
<dbReference type="Proteomes" id="UP000053593">
    <property type="component" value="Unassembled WGS sequence"/>
</dbReference>
<dbReference type="HOGENOM" id="CLU_003537_1_0_1"/>
<accession>A0A0D0CNI6</accession>
<evidence type="ECO:0000256" key="9">
    <source>
        <dbReference type="ARBA" id="ARBA00029865"/>
    </source>
</evidence>
<dbReference type="InterPro" id="IPR041976">
    <property type="entry name" value="KOW_Spt5_3"/>
</dbReference>
<dbReference type="OrthoDB" id="28901at2759"/>
<dbReference type="InterPro" id="IPR039659">
    <property type="entry name" value="SPT5"/>
</dbReference>
<feature type="compositionally biased region" description="Basic and acidic residues" evidence="11">
    <location>
        <begin position="112"/>
        <end position="123"/>
    </location>
</feature>
<dbReference type="InterPro" id="IPR006645">
    <property type="entry name" value="NGN-like_dom"/>
</dbReference>
<evidence type="ECO:0000256" key="4">
    <source>
        <dbReference type="ARBA" id="ARBA00021370"/>
    </source>
</evidence>
<feature type="compositionally biased region" description="Gly residues" evidence="11">
    <location>
        <begin position="797"/>
        <end position="810"/>
    </location>
</feature>
<feature type="domain" description="KOW" evidence="13">
    <location>
        <begin position="472"/>
        <end position="499"/>
    </location>
</feature>
<dbReference type="Pfam" id="PF23291">
    <property type="entry name" value="KOW4_SPT5"/>
    <property type="match status" value="1"/>
</dbReference>
<comment type="subunit">
    <text evidence="8">Component of the SPT4-SPT5 complex. Interacts with RNA polymerase II.</text>
</comment>
<evidence type="ECO:0000256" key="6">
    <source>
        <dbReference type="ARBA" id="ARBA00023242"/>
    </source>
</evidence>
<dbReference type="InterPro" id="IPR036735">
    <property type="entry name" value="NGN_dom_sf"/>
</dbReference>
<feature type="domain" description="Spt5 C-terminal" evidence="14">
    <location>
        <begin position="799"/>
        <end position="1067"/>
    </location>
</feature>
<dbReference type="Pfam" id="PF23284">
    <property type="entry name" value="KOW2_Spt5"/>
    <property type="match status" value="1"/>
</dbReference>
<evidence type="ECO:0000256" key="8">
    <source>
        <dbReference type="ARBA" id="ARBA00025870"/>
    </source>
</evidence>
<keyword evidence="5" id="KW-0804">Transcription</keyword>
<feature type="compositionally biased region" description="Basic residues" evidence="11">
    <location>
        <begin position="50"/>
        <end position="61"/>
    </location>
</feature>
<feature type="domain" description="KOW" evidence="13">
    <location>
        <begin position="255"/>
        <end position="282"/>
    </location>
</feature>
<evidence type="ECO:0000256" key="2">
    <source>
        <dbReference type="ARBA" id="ARBA00006956"/>
    </source>
</evidence>
<proteinExistence type="inferred from homology"/>
<evidence type="ECO:0000259" key="13">
    <source>
        <dbReference type="SMART" id="SM00739"/>
    </source>
</evidence>
<dbReference type="GO" id="GO:0032044">
    <property type="term" value="C:DSIF complex"/>
    <property type="evidence" value="ECO:0007669"/>
    <property type="project" value="TreeGrafter"/>
</dbReference>
<gene>
    <name evidence="15" type="ORF">GYMLUDRAFT_43595</name>
</gene>